<dbReference type="SUPFAM" id="SSF48452">
    <property type="entry name" value="TPR-like"/>
    <property type="match status" value="1"/>
</dbReference>
<dbReference type="InterPro" id="IPR002035">
    <property type="entry name" value="VWF_A"/>
</dbReference>
<evidence type="ECO:0000313" key="6">
    <source>
        <dbReference type="Proteomes" id="UP000256431"/>
    </source>
</evidence>
<feature type="compositionally biased region" description="Low complexity" evidence="2">
    <location>
        <begin position="581"/>
        <end position="594"/>
    </location>
</feature>
<evidence type="ECO:0000256" key="1">
    <source>
        <dbReference type="PROSITE-ProRule" id="PRU00339"/>
    </source>
</evidence>
<dbReference type="PROSITE" id="PS50005">
    <property type="entry name" value="TPR"/>
    <property type="match status" value="1"/>
</dbReference>
<feature type="transmembrane region" description="Helical" evidence="3">
    <location>
        <begin position="6"/>
        <end position="26"/>
    </location>
</feature>
<gene>
    <name evidence="5" type="ORF">DXI23_02175</name>
</gene>
<dbReference type="InterPro" id="IPR011990">
    <property type="entry name" value="TPR-like_helical_dom_sf"/>
</dbReference>
<dbReference type="Pfam" id="PF13432">
    <property type="entry name" value="TPR_16"/>
    <property type="match status" value="1"/>
</dbReference>
<protein>
    <submittedName>
        <fullName evidence="5">VWA domain-containing protein</fullName>
    </submittedName>
</protein>
<feature type="domain" description="VWFA" evidence="4">
    <location>
        <begin position="96"/>
        <end position="203"/>
    </location>
</feature>
<accession>A0A3D8H772</accession>
<dbReference type="InterPro" id="IPR019734">
    <property type="entry name" value="TPR_rpt"/>
</dbReference>
<name>A0A3D8H772_9GAMM</name>
<dbReference type="InterPro" id="IPR036465">
    <property type="entry name" value="vWFA_dom_sf"/>
</dbReference>
<comment type="caution">
    <text evidence="5">The sequence shown here is derived from an EMBL/GenBank/DDBJ whole genome shotgun (WGS) entry which is preliminary data.</text>
</comment>
<evidence type="ECO:0000256" key="2">
    <source>
        <dbReference type="SAM" id="MobiDB-lite"/>
    </source>
</evidence>
<dbReference type="Gene3D" id="3.40.50.410">
    <property type="entry name" value="von Willebrand factor, type A domain"/>
    <property type="match status" value="1"/>
</dbReference>
<keyword evidence="3" id="KW-1133">Transmembrane helix</keyword>
<keyword evidence="1" id="KW-0802">TPR repeat</keyword>
<keyword evidence="3" id="KW-0812">Transmembrane</keyword>
<feature type="compositionally biased region" description="Polar residues" evidence="2">
    <location>
        <begin position="542"/>
        <end position="552"/>
    </location>
</feature>
<sequence length="604" mass="66211">MWADFHFLRPLWLLLILLIPILYLAFRQLRMGDSGWSRLIPARLLSPLIRHNGSSGQSNKSPLVPASLALIILSLALAGPAWREAPTPLKQPGDSLVIALDLSLSMLATDVEPDRLTRAKRKIRDILELREGSLTGLLVFSGDAHVVTPLTDDGRTIEGMLNVLDPVIMPATGNRADLAVARAKALLEQGAPGEGRILLITDSINDDYEGTIRDTLSGTGYALNTLVVGTENGGPIPLARRGFIRENGDIVISRAEPEALAALARSSGGQSHELTLDDNDIEALDLSPRDSDDWQDSEDGLTVNRWQDDGYWLLWLALPLVLMGWRRGALSALALILLPVWPQPAAAISWEELWQREDQRAPALIQDNPESAARQLEDPEWRGSALYRSGKFDSAAEAFARKQGPRASYNRGNALARAGKLEEALAAYDAALNAAPDMEDALHNRKIVEELLNQEQQNQDGNQDNNQQDSRNSQGDSSNQQQNRQGQNGNNESENPGSQGNSQQQNPENNESSSDTKNQQGGQTAEQNQQQAGERGDPEQASGEQETPSGQSPAPAPISETPLTQSQEQWLRRVPDNPGGLLQRKFLQQYQQRQTPSDEGDTPW</sequence>
<evidence type="ECO:0000313" key="5">
    <source>
        <dbReference type="EMBL" id="RDU42507.1"/>
    </source>
</evidence>
<feature type="repeat" description="TPR" evidence="1">
    <location>
        <begin position="405"/>
        <end position="438"/>
    </location>
</feature>
<dbReference type="SMART" id="SM00028">
    <property type="entry name" value="TPR"/>
    <property type="match status" value="1"/>
</dbReference>
<dbReference type="PANTHER" id="PTHR22550:SF14">
    <property type="entry name" value="VWFA DOMAIN-CONTAINING PROTEIN"/>
    <property type="match status" value="1"/>
</dbReference>
<proteinExistence type="predicted"/>
<dbReference type="PANTHER" id="PTHR22550">
    <property type="entry name" value="SPORE GERMINATION PROTEIN"/>
    <property type="match status" value="1"/>
</dbReference>
<dbReference type="Gene3D" id="1.25.40.10">
    <property type="entry name" value="Tetratricopeptide repeat domain"/>
    <property type="match status" value="1"/>
</dbReference>
<dbReference type="InterPro" id="IPR050768">
    <property type="entry name" value="UPF0353/GerABKA_families"/>
</dbReference>
<organism evidence="5 6">
    <name type="scientific">Marinobacter flavimaris</name>
    <dbReference type="NCBI Taxonomy" id="262076"/>
    <lineage>
        <taxon>Bacteria</taxon>
        <taxon>Pseudomonadati</taxon>
        <taxon>Pseudomonadota</taxon>
        <taxon>Gammaproteobacteria</taxon>
        <taxon>Pseudomonadales</taxon>
        <taxon>Marinobacteraceae</taxon>
        <taxon>Marinobacter</taxon>
    </lineage>
</organism>
<dbReference type="Proteomes" id="UP000256431">
    <property type="component" value="Unassembled WGS sequence"/>
</dbReference>
<dbReference type="SUPFAM" id="SSF53300">
    <property type="entry name" value="vWA-like"/>
    <property type="match status" value="1"/>
</dbReference>
<feature type="compositionally biased region" description="Low complexity" evidence="2">
    <location>
        <begin position="456"/>
        <end position="533"/>
    </location>
</feature>
<reference evidence="5 6" key="1">
    <citation type="submission" date="2018-08" db="EMBL/GenBank/DDBJ databases">
        <title>Genome sequence of Marinobacter flavimaris KCTC 12185.</title>
        <authorList>
            <person name="Chun J."/>
            <person name="Kim B.-Y."/>
            <person name="Choi S.-B."/>
            <person name="Kwak M.-J."/>
        </authorList>
    </citation>
    <scope>NUCLEOTIDE SEQUENCE [LARGE SCALE GENOMIC DNA]</scope>
    <source>
        <strain evidence="5 6">KCTC 12185</strain>
    </source>
</reference>
<keyword evidence="3" id="KW-0472">Membrane</keyword>
<evidence type="ECO:0000256" key="3">
    <source>
        <dbReference type="SAM" id="Phobius"/>
    </source>
</evidence>
<dbReference type="RefSeq" id="WP_104270021.1">
    <property type="nucleotide sequence ID" value="NZ_PSSW01000001.1"/>
</dbReference>
<dbReference type="AlphaFoldDB" id="A0A3D8H772"/>
<evidence type="ECO:0000259" key="4">
    <source>
        <dbReference type="Pfam" id="PF13519"/>
    </source>
</evidence>
<dbReference type="EMBL" id="QRDH01000001">
    <property type="protein sequence ID" value="RDU42507.1"/>
    <property type="molecule type" value="Genomic_DNA"/>
</dbReference>
<dbReference type="Pfam" id="PF13519">
    <property type="entry name" value="VWA_2"/>
    <property type="match status" value="1"/>
</dbReference>
<feature type="region of interest" description="Disordered" evidence="2">
    <location>
        <begin position="456"/>
        <end position="604"/>
    </location>
</feature>
<keyword evidence="6" id="KW-1185">Reference proteome</keyword>